<dbReference type="Pfam" id="PF07705">
    <property type="entry name" value="CARDB"/>
    <property type="match status" value="5"/>
</dbReference>
<dbReference type="Proteomes" id="UP000183815">
    <property type="component" value="Unassembled WGS sequence"/>
</dbReference>
<keyword evidence="2" id="KW-0472">Membrane</keyword>
<dbReference type="InterPro" id="IPR013783">
    <property type="entry name" value="Ig-like_fold"/>
</dbReference>
<dbReference type="InterPro" id="IPR011635">
    <property type="entry name" value="CARDB"/>
</dbReference>
<proteinExistence type="predicted"/>
<feature type="domain" description="CARDB" evidence="3">
    <location>
        <begin position="644"/>
        <end position="736"/>
    </location>
</feature>
<feature type="domain" description="CARDB" evidence="3">
    <location>
        <begin position="354"/>
        <end position="393"/>
    </location>
</feature>
<dbReference type="EMBL" id="MIYU01000022">
    <property type="protein sequence ID" value="OIR13671.1"/>
    <property type="molecule type" value="Genomic_DNA"/>
</dbReference>
<comment type="caution">
    <text evidence="4">The sequence shown here is derived from an EMBL/GenBank/DDBJ whole genome shotgun (WGS) entry which is preliminary data.</text>
</comment>
<name>A0A1J5SYV3_9ARCH</name>
<accession>A0A1J5SYV3</accession>
<reference evidence="4 5" key="1">
    <citation type="submission" date="2016-08" db="EMBL/GenBank/DDBJ databases">
        <title>New Insights into Marine Group III Euryarchaeota, from dark to light.</title>
        <authorList>
            <person name="Haro-Moreno J.M."/>
            <person name="Rodriguez-Valera F."/>
            <person name="Lopez-Garcia P."/>
            <person name="Moreira D."/>
            <person name="Martin-Cuadrado A.B."/>
        </authorList>
    </citation>
    <scope>NUCLEOTIDE SEQUENCE [LARGE SCALE GENOMIC DNA]</scope>
    <source>
        <strain evidence="4">CG-Bathy1</strain>
    </source>
</reference>
<feature type="region of interest" description="Disordered" evidence="1">
    <location>
        <begin position="803"/>
        <end position="835"/>
    </location>
</feature>
<feature type="domain" description="CARDB" evidence="3">
    <location>
        <begin position="403"/>
        <end position="501"/>
    </location>
</feature>
<gene>
    <name evidence="4" type="ORF">BEU04_03670</name>
</gene>
<dbReference type="AlphaFoldDB" id="A0A1J5SYV3"/>
<evidence type="ECO:0000313" key="5">
    <source>
        <dbReference type="Proteomes" id="UP000183815"/>
    </source>
</evidence>
<keyword evidence="2" id="KW-1133">Transmembrane helix</keyword>
<feature type="domain" description="CARDB" evidence="3">
    <location>
        <begin position="156"/>
        <end position="259"/>
    </location>
</feature>
<feature type="transmembrane region" description="Helical" evidence="2">
    <location>
        <begin position="769"/>
        <end position="788"/>
    </location>
</feature>
<protein>
    <recommendedName>
        <fullName evidence="3">CARDB domain-containing protein</fullName>
    </recommendedName>
</protein>
<evidence type="ECO:0000256" key="1">
    <source>
        <dbReference type="SAM" id="MobiDB-lite"/>
    </source>
</evidence>
<evidence type="ECO:0000256" key="2">
    <source>
        <dbReference type="SAM" id="Phobius"/>
    </source>
</evidence>
<evidence type="ECO:0000259" key="3">
    <source>
        <dbReference type="Pfam" id="PF07705"/>
    </source>
</evidence>
<feature type="compositionally biased region" description="Polar residues" evidence="1">
    <location>
        <begin position="803"/>
        <end position="813"/>
    </location>
</feature>
<feature type="domain" description="CARDB" evidence="3">
    <location>
        <begin position="34"/>
        <end position="143"/>
    </location>
</feature>
<organism evidence="4 5">
    <name type="scientific">Marine Group III euryarchaeote CG-Bathy1</name>
    <dbReference type="NCBI Taxonomy" id="1889001"/>
    <lineage>
        <taxon>Archaea</taxon>
        <taxon>Methanobacteriati</taxon>
        <taxon>Thermoplasmatota</taxon>
        <taxon>Thermoplasmata</taxon>
        <taxon>Candidatus Thermoprofundales</taxon>
    </lineage>
</organism>
<dbReference type="Gene3D" id="2.60.40.10">
    <property type="entry name" value="Immunoglobulins"/>
    <property type="match status" value="5"/>
</dbReference>
<keyword evidence="2" id="KW-0812">Transmembrane</keyword>
<evidence type="ECO:0000313" key="4">
    <source>
        <dbReference type="EMBL" id="OIR13671.1"/>
    </source>
</evidence>
<sequence length="835" mass="94081">MRFVKLARWSFAISVIALSIFFLSNQATAQLSYDLEVSNLTITDERIIQDKDANGYFLIINHANETISGIDAKFTISDSGSSCECNDDCETLISFVGLSVDAGETLQKNFSFTPNRDSTGEKLLTIMIDCDGDIAETNETNNKDELEVYIYDSEKHDLIIEDFEVDPVDLLEGDEAIINITIRDDGDAFADISFTVTVRDLKDDSIDPTSYSVQITEDDELTVVLSINWTPETPGEHNISVELDSGGDVDEYDDDNNNEEFNVSVGERFPELGINNGTYSFEQEDDWLVDIFEFHNNVLSFDVNNFDHHEEVDNATVHVYLTKEGDDEILLHNFTDIRVPSGTLEENSTQSIPGNTNLNFVWNPDSFGNYTFRLIVDPDNDIEEYNETNNEISFEVIVFEALADLVVTGISSVDEEPRAGIEGDVRLNVTNIGAATSNGFTLQFLVDGRAEVIDSWDIVLEEGDSSYYITSFVWERTPTQAKGKIVMDEGVNDHNITNNLYKEWIHVLPARYDISLVDIDHPIEVFEGEVLELSVVLTNKLSRICCDDQGDVKVALYLDGSNHPCESDGCVVYIYDLDNLETASVTLWWDDTQNFHGGELPRNHSFKVEITVRSNDDEDFSDNVYEFDATLKAREYQVTIDQWIIIPDQLYINQTIDIDVYVLNVGFEDLPDGVQLVFFIDGILIDSQISGELQRVTGESKLSFTWTPEIPGTYELKFQVDPNDIIDEWNEDDNILYKFVNVTNQQFVEIENEGEDEESLFSLINLDPWLIVPALLVVVLGLVLVVAIRSSQGSDDFTTITKETNAPIDQSAEQGLEYDPETGELVIPDSFDDED</sequence>